<proteinExistence type="predicted"/>
<dbReference type="EnsemblPlants" id="OB11G11610.1">
    <property type="protein sequence ID" value="OB11G11610.1"/>
    <property type="gene ID" value="OB11G11610"/>
</dbReference>
<reference evidence="1" key="2">
    <citation type="submission" date="2013-04" db="UniProtKB">
        <authorList>
            <consortium name="EnsemblPlants"/>
        </authorList>
    </citation>
    <scope>IDENTIFICATION</scope>
</reference>
<sequence>HCFVFTRVGRFSCLGLAKYLIVAFDIRRSFRCSHVAHHRFVCSLLLSLAS</sequence>
<organism evidence="1">
    <name type="scientific">Oryza brachyantha</name>
    <name type="common">malo sina</name>
    <dbReference type="NCBI Taxonomy" id="4533"/>
    <lineage>
        <taxon>Eukaryota</taxon>
        <taxon>Viridiplantae</taxon>
        <taxon>Streptophyta</taxon>
        <taxon>Embryophyta</taxon>
        <taxon>Tracheophyta</taxon>
        <taxon>Spermatophyta</taxon>
        <taxon>Magnoliopsida</taxon>
        <taxon>Liliopsida</taxon>
        <taxon>Poales</taxon>
        <taxon>Poaceae</taxon>
        <taxon>BOP clade</taxon>
        <taxon>Oryzoideae</taxon>
        <taxon>Oryzeae</taxon>
        <taxon>Oryzinae</taxon>
        <taxon>Oryza</taxon>
    </lineage>
</organism>
<dbReference type="HOGENOM" id="CLU_3130386_0_0_1"/>
<keyword evidence="2" id="KW-1185">Reference proteome</keyword>
<protein>
    <submittedName>
        <fullName evidence="1">Uncharacterized protein</fullName>
    </submittedName>
</protein>
<dbReference type="Proteomes" id="UP000006038">
    <property type="component" value="Chromosome 11"/>
</dbReference>
<dbReference type="Gramene" id="OB11G11610.1">
    <property type="protein sequence ID" value="OB11G11610.1"/>
    <property type="gene ID" value="OB11G11610"/>
</dbReference>
<name>J3N5S5_ORYBR</name>
<reference evidence="1" key="1">
    <citation type="journal article" date="2013" name="Nat. Commun.">
        <title>Whole-genome sequencing of Oryza brachyantha reveals mechanisms underlying Oryza genome evolution.</title>
        <authorList>
            <person name="Chen J."/>
            <person name="Huang Q."/>
            <person name="Gao D."/>
            <person name="Wang J."/>
            <person name="Lang Y."/>
            <person name="Liu T."/>
            <person name="Li B."/>
            <person name="Bai Z."/>
            <person name="Luis Goicoechea J."/>
            <person name="Liang C."/>
            <person name="Chen C."/>
            <person name="Zhang W."/>
            <person name="Sun S."/>
            <person name="Liao Y."/>
            <person name="Zhang X."/>
            <person name="Yang L."/>
            <person name="Song C."/>
            <person name="Wang M."/>
            <person name="Shi J."/>
            <person name="Liu G."/>
            <person name="Liu J."/>
            <person name="Zhou H."/>
            <person name="Zhou W."/>
            <person name="Yu Q."/>
            <person name="An N."/>
            <person name="Chen Y."/>
            <person name="Cai Q."/>
            <person name="Wang B."/>
            <person name="Liu B."/>
            <person name="Min J."/>
            <person name="Huang Y."/>
            <person name="Wu H."/>
            <person name="Li Z."/>
            <person name="Zhang Y."/>
            <person name="Yin Y."/>
            <person name="Song W."/>
            <person name="Jiang J."/>
            <person name="Jackson S.A."/>
            <person name="Wing R.A."/>
            <person name="Wang J."/>
            <person name="Chen M."/>
        </authorList>
    </citation>
    <scope>NUCLEOTIDE SEQUENCE [LARGE SCALE GENOMIC DNA]</scope>
    <source>
        <strain evidence="1">cv. IRGC 101232</strain>
    </source>
</reference>
<evidence type="ECO:0000313" key="1">
    <source>
        <dbReference type="EnsemblPlants" id="OB11G11610.1"/>
    </source>
</evidence>
<accession>J3N5S5</accession>
<dbReference type="AlphaFoldDB" id="J3N5S5"/>
<evidence type="ECO:0000313" key="2">
    <source>
        <dbReference type="Proteomes" id="UP000006038"/>
    </source>
</evidence>